<accession>A0A5N6NAE8</accession>
<dbReference type="Proteomes" id="UP000326396">
    <property type="component" value="Linkage Group LG2"/>
</dbReference>
<name>A0A5N6NAE8_9ASTR</name>
<proteinExistence type="predicted"/>
<organism evidence="1 2">
    <name type="scientific">Mikania micrantha</name>
    <name type="common">bitter vine</name>
    <dbReference type="NCBI Taxonomy" id="192012"/>
    <lineage>
        <taxon>Eukaryota</taxon>
        <taxon>Viridiplantae</taxon>
        <taxon>Streptophyta</taxon>
        <taxon>Embryophyta</taxon>
        <taxon>Tracheophyta</taxon>
        <taxon>Spermatophyta</taxon>
        <taxon>Magnoliopsida</taxon>
        <taxon>eudicotyledons</taxon>
        <taxon>Gunneridae</taxon>
        <taxon>Pentapetalae</taxon>
        <taxon>asterids</taxon>
        <taxon>campanulids</taxon>
        <taxon>Asterales</taxon>
        <taxon>Asteraceae</taxon>
        <taxon>Asteroideae</taxon>
        <taxon>Heliantheae alliance</taxon>
        <taxon>Eupatorieae</taxon>
        <taxon>Mikania</taxon>
    </lineage>
</organism>
<evidence type="ECO:0000313" key="1">
    <source>
        <dbReference type="EMBL" id="KAD4584190.1"/>
    </source>
</evidence>
<gene>
    <name evidence="1" type="ORF">E3N88_21791</name>
</gene>
<dbReference type="AlphaFoldDB" id="A0A5N6NAE8"/>
<protein>
    <submittedName>
        <fullName evidence="1">Uncharacterized protein</fullName>
    </submittedName>
</protein>
<evidence type="ECO:0000313" key="2">
    <source>
        <dbReference type="Proteomes" id="UP000326396"/>
    </source>
</evidence>
<comment type="caution">
    <text evidence="1">The sequence shown here is derived from an EMBL/GenBank/DDBJ whole genome shotgun (WGS) entry which is preliminary data.</text>
</comment>
<reference evidence="1 2" key="1">
    <citation type="submission" date="2019-05" db="EMBL/GenBank/DDBJ databases">
        <title>Mikania micrantha, genome provides insights into the molecular mechanism of rapid growth.</title>
        <authorList>
            <person name="Liu B."/>
        </authorList>
    </citation>
    <scope>NUCLEOTIDE SEQUENCE [LARGE SCALE GENOMIC DNA]</scope>
    <source>
        <strain evidence="1">NLD-2019</strain>
        <tissue evidence="1">Leaf</tissue>
    </source>
</reference>
<keyword evidence="2" id="KW-1185">Reference proteome</keyword>
<sequence>MDATMSSSTQKKTLLIALWRSHQERELMQSMTLSGKTQNRTNLAAASEEVFSYVEKGVLRVQVDQYPRSVTSYPSPFGPPEPENDWFNCVNTR</sequence>
<dbReference type="EMBL" id="SZYD01000012">
    <property type="protein sequence ID" value="KAD4584190.1"/>
    <property type="molecule type" value="Genomic_DNA"/>
</dbReference>
<dbReference type="OrthoDB" id="3509362at2759"/>